<accession>A0A1C3JWF1</accession>
<evidence type="ECO:0000256" key="5">
    <source>
        <dbReference type="ARBA" id="ARBA00022989"/>
    </source>
</evidence>
<feature type="transmembrane region" description="Helical" evidence="7">
    <location>
        <begin position="20"/>
        <end position="42"/>
    </location>
</feature>
<dbReference type="Gene3D" id="1.20.1250.20">
    <property type="entry name" value="MFS general substrate transporter like domains"/>
    <property type="match status" value="1"/>
</dbReference>
<evidence type="ECO:0000256" key="3">
    <source>
        <dbReference type="ARBA" id="ARBA00022475"/>
    </source>
</evidence>
<dbReference type="SUPFAM" id="SSF103473">
    <property type="entry name" value="MFS general substrate transporter"/>
    <property type="match status" value="1"/>
</dbReference>
<dbReference type="GO" id="GO:0022857">
    <property type="term" value="F:transmembrane transporter activity"/>
    <property type="evidence" value="ECO:0007669"/>
    <property type="project" value="InterPro"/>
</dbReference>
<feature type="transmembrane region" description="Helical" evidence="7">
    <location>
        <begin position="123"/>
        <end position="141"/>
    </location>
</feature>
<feature type="transmembrane region" description="Helical" evidence="7">
    <location>
        <begin position="263"/>
        <end position="284"/>
    </location>
</feature>
<evidence type="ECO:0000256" key="2">
    <source>
        <dbReference type="ARBA" id="ARBA00022448"/>
    </source>
</evidence>
<evidence type="ECO:0000256" key="1">
    <source>
        <dbReference type="ARBA" id="ARBA00004651"/>
    </source>
</evidence>
<evidence type="ECO:0000256" key="6">
    <source>
        <dbReference type="ARBA" id="ARBA00023136"/>
    </source>
</evidence>
<comment type="subcellular location">
    <subcellularLocation>
        <location evidence="1">Cell membrane</location>
        <topology evidence="1">Multi-pass membrane protein</topology>
    </subcellularLocation>
</comment>
<dbReference type="AlphaFoldDB" id="A0A1C3JWF1"/>
<gene>
    <name evidence="8" type="ORF">ODI_00127</name>
    <name evidence="9" type="ORF">ODI_R3538</name>
</gene>
<keyword evidence="5 7" id="KW-1133">Transmembrane helix</keyword>
<keyword evidence="3" id="KW-1003">Cell membrane</keyword>
<feature type="transmembrane region" description="Helical" evidence="7">
    <location>
        <begin position="381"/>
        <end position="403"/>
    </location>
</feature>
<dbReference type="GO" id="GO:0005886">
    <property type="term" value="C:plasma membrane"/>
    <property type="evidence" value="ECO:0007669"/>
    <property type="project" value="UniProtKB-SubCell"/>
</dbReference>
<dbReference type="RefSeq" id="WP_231968086.1">
    <property type="nucleotide sequence ID" value="NZ_LT907988.1"/>
</dbReference>
<dbReference type="PANTHER" id="PTHR23513:SF9">
    <property type="entry name" value="ENTEROBACTIN EXPORTER ENTS"/>
    <property type="match status" value="1"/>
</dbReference>
<feature type="transmembrane region" description="Helical" evidence="7">
    <location>
        <begin position="81"/>
        <end position="103"/>
    </location>
</feature>
<sequence>MTSTPIIAPNSPWQLRYWSIFIGQALSLIGSALTQFVLLWWITDTTGSVGALGTAGLAALLPQAVLGPLGGTFADRYSRRLILVVADVISAACMAVLIVLFLTDSVQLWHLYVMMAIRSAMQAFQQPAAAASTAMLVPGSFLSRAAGLNQSLFGIMTVGAAPLGALAISVMPIGWALSIDVMTALLGILPLFFFAIPQPQVDRGQRRSLWREFKEGVDTVWHDPALRRLYGLLTAAVLVIMPLFTLLPLLVKTHFGGGAPQVALVESLGGAGMIAGGLAMAALAPRRRVRWVLWGFALSCFTLALTAAAPRDMFWLAVCWWVASSVAYVMGNAPFMALLQSTVPNQLQGRVLSLLTTLMGFAAPVGLAIATPLGDVLGARWLFVVLGTVGGLVMLLGFLSPVLRCIDRASAMTSETSSVLDRTDRPA</sequence>
<dbReference type="EMBL" id="FLRC01000001">
    <property type="protein sequence ID" value="SBT23591.1"/>
    <property type="molecule type" value="Genomic_DNA"/>
</dbReference>
<feature type="transmembrane region" description="Helical" evidence="7">
    <location>
        <begin position="153"/>
        <end position="175"/>
    </location>
</feature>
<dbReference type="PANTHER" id="PTHR23513">
    <property type="entry name" value="INTEGRAL MEMBRANE EFFLUX PROTEIN-RELATED"/>
    <property type="match status" value="1"/>
</dbReference>
<feature type="transmembrane region" description="Helical" evidence="7">
    <location>
        <begin position="291"/>
        <end position="309"/>
    </location>
</feature>
<keyword evidence="6 7" id="KW-0472">Membrane</keyword>
<evidence type="ECO:0000313" key="9">
    <source>
        <dbReference type="EMBL" id="SOE51574.1"/>
    </source>
</evidence>
<dbReference type="KEGG" id="odi:ODI_R3538"/>
<name>A0A1C3JWF1_9BURK</name>
<dbReference type="Pfam" id="PF07690">
    <property type="entry name" value="MFS_1"/>
    <property type="match status" value="1"/>
</dbReference>
<keyword evidence="2" id="KW-0813">Transport</keyword>
<keyword evidence="10" id="KW-1185">Reference proteome</keyword>
<feature type="transmembrane region" description="Helical" evidence="7">
    <location>
        <begin position="229"/>
        <end position="251"/>
    </location>
</feature>
<reference evidence="9 10" key="2">
    <citation type="submission" date="2017-08" db="EMBL/GenBank/DDBJ databases">
        <authorList>
            <person name="de Groot N.N."/>
        </authorList>
    </citation>
    <scope>NUCLEOTIDE SEQUENCE [LARGE SCALE GENOMIC DNA]</scope>
    <source>
        <strain evidence="9">Orrdi1</strain>
    </source>
</reference>
<evidence type="ECO:0000256" key="7">
    <source>
        <dbReference type="SAM" id="Phobius"/>
    </source>
</evidence>
<dbReference type="InterPro" id="IPR011701">
    <property type="entry name" value="MFS"/>
</dbReference>
<dbReference type="Proteomes" id="UP000078558">
    <property type="component" value="Chromosome I"/>
</dbReference>
<proteinExistence type="predicted"/>
<evidence type="ECO:0000313" key="10">
    <source>
        <dbReference type="Proteomes" id="UP000078558"/>
    </source>
</evidence>
<organism evidence="8 10">
    <name type="scientific">Orrella dioscoreae</name>
    <dbReference type="NCBI Taxonomy" id="1851544"/>
    <lineage>
        <taxon>Bacteria</taxon>
        <taxon>Pseudomonadati</taxon>
        <taxon>Pseudomonadota</taxon>
        <taxon>Betaproteobacteria</taxon>
        <taxon>Burkholderiales</taxon>
        <taxon>Alcaligenaceae</taxon>
        <taxon>Orrella</taxon>
    </lineage>
</organism>
<feature type="transmembrane region" description="Helical" evidence="7">
    <location>
        <begin position="48"/>
        <end position="69"/>
    </location>
</feature>
<dbReference type="EMBL" id="LT907988">
    <property type="protein sequence ID" value="SOE51574.1"/>
    <property type="molecule type" value="Genomic_DNA"/>
</dbReference>
<keyword evidence="4 7" id="KW-0812">Transmembrane</keyword>
<feature type="transmembrane region" description="Helical" evidence="7">
    <location>
        <begin position="181"/>
        <end position="197"/>
    </location>
</feature>
<feature type="transmembrane region" description="Helical" evidence="7">
    <location>
        <begin position="315"/>
        <end position="339"/>
    </location>
</feature>
<reference evidence="8 10" key="1">
    <citation type="submission" date="2016-06" db="EMBL/GenBank/DDBJ databases">
        <authorList>
            <person name="Kjaerup R.B."/>
            <person name="Dalgaard T.S."/>
            <person name="Juul-Madsen H.R."/>
        </authorList>
    </citation>
    <scope>NUCLEOTIDE SEQUENCE [LARGE SCALE GENOMIC DNA]</scope>
    <source>
        <strain evidence="8">Orrdi1</strain>
    </source>
</reference>
<dbReference type="InterPro" id="IPR036259">
    <property type="entry name" value="MFS_trans_sf"/>
</dbReference>
<dbReference type="CDD" id="cd06173">
    <property type="entry name" value="MFS_MefA_like"/>
    <property type="match status" value="1"/>
</dbReference>
<evidence type="ECO:0000256" key="4">
    <source>
        <dbReference type="ARBA" id="ARBA00022692"/>
    </source>
</evidence>
<protein>
    <submittedName>
        <fullName evidence="8">Macrolide-efflux protein</fullName>
    </submittedName>
</protein>
<dbReference type="STRING" id="1851544.ODI_00127"/>
<evidence type="ECO:0000313" key="8">
    <source>
        <dbReference type="EMBL" id="SBT23591.1"/>
    </source>
</evidence>
<feature type="transmembrane region" description="Helical" evidence="7">
    <location>
        <begin position="351"/>
        <end position="369"/>
    </location>
</feature>